<sequence length="66" mass="7351">MRSIILMNHWTDEPNLREGGILAYHCQGVGSKGGGQSPPTLDVFLRNPLRNSNVRSVQYHRKGCST</sequence>
<protein>
    <submittedName>
        <fullName evidence="1">Uncharacterized protein</fullName>
    </submittedName>
</protein>
<evidence type="ECO:0000313" key="2">
    <source>
        <dbReference type="Proteomes" id="UP000245934"/>
    </source>
</evidence>
<evidence type="ECO:0000313" key="1">
    <source>
        <dbReference type="EMBL" id="PWR72954.1"/>
    </source>
</evidence>
<dbReference type="EMBL" id="QGMZ01000024">
    <property type="protein sequence ID" value="PWR72954.1"/>
    <property type="molecule type" value="Genomic_DNA"/>
</dbReference>
<organism evidence="1 2">
    <name type="scientific">Methanospirillum stamsii</name>
    <dbReference type="NCBI Taxonomy" id="1277351"/>
    <lineage>
        <taxon>Archaea</taxon>
        <taxon>Methanobacteriati</taxon>
        <taxon>Methanobacteriota</taxon>
        <taxon>Stenosarchaea group</taxon>
        <taxon>Methanomicrobia</taxon>
        <taxon>Methanomicrobiales</taxon>
        <taxon>Methanospirillaceae</taxon>
        <taxon>Methanospirillum</taxon>
    </lineage>
</organism>
<gene>
    <name evidence="1" type="ORF">DLD82_11860</name>
</gene>
<reference evidence="1 2" key="1">
    <citation type="submission" date="2018-05" db="EMBL/GenBank/DDBJ databases">
        <title>Draft genome of Methanospirillum stamsii Pt1.</title>
        <authorList>
            <person name="Dueholm M.S."/>
            <person name="Nielsen P.H."/>
            <person name="Bakmann L.F."/>
            <person name="Otzen D.E."/>
        </authorList>
    </citation>
    <scope>NUCLEOTIDE SEQUENCE [LARGE SCALE GENOMIC DNA]</scope>
    <source>
        <strain evidence="1 2">Pt1</strain>
    </source>
</reference>
<dbReference type="Proteomes" id="UP000245934">
    <property type="component" value="Unassembled WGS sequence"/>
</dbReference>
<dbReference type="AlphaFoldDB" id="A0A2V2MXU1"/>
<accession>A0A2V2MXU1</accession>
<keyword evidence="2" id="KW-1185">Reference proteome</keyword>
<name>A0A2V2MXU1_9EURY</name>
<comment type="caution">
    <text evidence="1">The sequence shown here is derived from an EMBL/GenBank/DDBJ whole genome shotgun (WGS) entry which is preliminary data.</text>
</comment>
<proteinExistence type="predicted"/>